<name>A0A0F7L354_9VIRU</name>
<protein>
    <submittedName>
        <fullName evidence="1">Uncharacterized protein</fullName>
    </submittedName>
</protein>
<organism evidence="1">
    <name type="scientific">uncultured marine virus</name>
    <dbReference type="NCBI Taxonomy" id="186617"/>
    <lineage>
        <taxon>Viruses</taxon>
        <taxon>environmental samples</taxon>
    </lineage>
</organism>
<accession>A0A0F7L354</accession>
<sequence length="70" mass="7706">MFSRLPTTLFPASAMWSAGFEESLGVTVYFCLSLSTISLNSAFCSWRSSLVLLSIDAISYLSNLGIDFLR</sequence>
<dbReference type="EMBL" id="KR029588">
    <property type="protein sequence ID" value="AKH46984.1"/>
    <property type="molecule type" value="Genomic_DNA"/>
</dbReference>
<reference evidence="1" key="1">
    <citation type="journal article" date="2015" name="Front. Microbiol.">
        <title>Combining genomic sequencing methods to explore viral diversity and reveal potential virus-host interactions.</title>
        <authorList>
            <person name="Chow C.E."/>
            <person name="Winget D.M."/>
            <person name="White R.A.III."/>
            <person name="Hallam S.J."/>
            <person name="Suttle C.A."/>
        </authorList>
    </citation>
    <scope>NUCLEOTIDE SEQUENCE</scope>
    <source>
        <strain evidence="1">Anoxic2_4</strain>
    </source>
</reference>
<evidence type="ECO:0000313" key="1">
    <source>
        <dbReference type="EMBL" id="AKH46984.1"/>
    </source>
</evidence>
<proteinExistence type="predicted"/>
<reference evidence="1" key="2">
    <citation type="submission" date="2015-03" db="EMBL/GenBank/DDBJ databases">
        <authorList>
            <person name="Chow C.-E.T."/>
            <person name="Winget D.M."/>
            <person name="White R.A.III."/>
            <person name="Hallam S.J."/>
            <person name="Suttle C.A."/>
        </authorList>
    </citation>
    <scope>NUCLEOTIDE SEQUENCE</scope>
    <source>
        <strain evidence="1">Anoxic2_4</strain>
    </source>
</reference>